<reference evidence="3" key="1">
    <citation type="journal article" date="2019" name="Int. J. Syst. Evol. Microbiol.">
        <title>The Global Catalogue of Microorganisms (GCM) 10K type strain sequencing project: providing services to taxonomists for standard genome sequencing and annotation.</title>
        <authorList>
            <consortium name="The Broad Institute Genomics Platform"/>
            <consortium name="The Broad Institute Genome Sequencing Center for Infectious Disease"/>
            <person name="Wu L."/>
            <person name="Ma J."/>
        </authorList>
    </citation>
    <scope>NUCLEOTIDE SEQUENCE [LARGE SCALE GENOMIC DNA]</scope>
    <source>
        <strain evidence="3">JCM 12393</strain>
    </source>
</reference>
<organism evidence="2 3">
    <name type="scientific">Kitasatospora putterlickiae</name>
    <dbReference type="NCBI Taxonomy" id="221725"/>
    <lineage>
        <taxon>Bacteria</taxon>
        <taxon>Bacillati</taxon>
        <taxon>Actinomycetota</taxon>
        <taxon>Actinomycetes</taxon>
        <taxon>Kitasatosporales</taxon>
        <taxon>Streptomycetaceae</taxon>
        <taxon>Kitasatospora</taxon>
    </lineage>
</organism>
<name>A0ABP4J1A2_9ACTN</name>
<accession>A0ABP4J1A2</accession>
<proteinExistence type="predicted"/>
<dbReference type="EMBL" id="BAAAKJ010000240">
    <property type="protein sequence ID" value="GAA1401553.1"/>
    <property type="molecule type" value="Genomic_DNA"/>
</dbReference>
<sequence length="75" mass="8285">MPAHLDWRDASHYDRTRTLPCRWCGRPTPLRDDQRRPSHKVCAENAADDNGGGPLPARTGAAANPDPSRELEIPA</sequence>
<evidence type="ECO:0000313" key="3">
    <source>
        <dbReference type="Proteomes" id="UP001499863"/>
    </source>
</evidence>
<evidence type="ECO:0000313" key="2">
    <source>
        <dbReference type="EMBL" id="GAA1401553.1"/>
    </source>
</evidence>
<dbReference type="Proteomes" id="UP001499863">
    <property type="component" value="Unassembled WGS sequence"/>
</dbReference>
<comment type="caution">
    <text evidence="2">The sequence shown here is derived from an EMBL/GenBank/DDBJ whole genome shotgun (WGS) entry which is preliminary data.</text>
</comment>
<gene>
    <name evidence="2" type="ORF">GCM10009639_43980</name>
</gene>
<feature type="region of interest" description="Disordered" evidence="1">
    <location>
        <begin position="26"/>
        <end position="75"/>
    </location>
</feature>
<evidence type="ECO:0000256" key="1">
    <source>
        <dbReference type="SAM" id="MobiDB-lite"/>
    </source>
</evidence>
<protein>
    <submittedName>
        <fullName evidence="2">Uncharacterized protein</fullName>
    </submittedName>
</protein>
<keyword evidence="3" id="KW-1185">Reference proteome</keyword>